<evidence type="ECO:0000256" key="5">
    <source>
        <dbReference type="ARBA" id="ARBA00023049"/>
    </source>
</evidence>
<dbReference type="Pfam" id="PF05193">
    <property type="entry name" value="Peptidase_M16_C"/>
    <property type="match status" value="2"/>
</dbReference>
<dbReference type="GO" id="GO:0046872">
    <property type="term" value="F:metal ion binding"/>
    <property type="evidence" value="ECO:0007669"/>
    <property type="project" value="InterPro"/>
</dbReference>
<keyword evidence="4" id="KW-0862">Zinc</keyword>
<dbReference type="PANTHER" id="PTHR43690">
    <property type="entry name" value="NARDILYSIN"/>
    <property type="match status" value="1"/>
</dbReference>
<comment type="caution">
    <text evidence="9">The sequence shown here is derived from an EMBL/GenBank/DDBJ whole genome shotgun (WGS) entry which is preliminary data.</text>
</comment>
<proteinExistence type="inferred from homology"/>
<evidence type="ECO:0000259" key="7">
    <source>
        <dbReference type="Pfam" id="PF00675"/>
    </source>
</evidence>
<accession>A0A4Q7MHP3</accession>
<dbReference type="InterPro" id="IPR007863">
    <property type="entry name" value="Peptidase_M16_C"/>
</dbReference>
<dbReference type="InterPro" id="IPR011765">
    <property type="entry name" value="Pept_M16_N"/>
</dbReference>
<evidence type="ECO:0000256" key="4">
    <source>
        <dbReference type="ARBA" id="ARBA00022833"/>
    </source>
</evidence>
<dbReference type="RefSeq" id="WP_130543935.1">
    <property type="nucleotide sequence ID" value="NZ_CP042431.1"/>
</dbReference>
<evidence type="ECO:0000256" key="6">
    <source>
        <dbReference type="SAM" id="SignalP"/>
    </source>
</evidence>
<evidence type="ECO:0000259" key="8">
    <source>
        <dbReference type="Pfam" id="PF05193"/>
    </source>
</evidence>
<protein>
    <submittedName>
        <fullName evidence="9">Zinc protease</fullName>
    </submittedName>
</protein>
<feature type="domain" description="Peptidase M16 C-terminal" evidence="8">
    <location>
        <begin position="214"/>
        <end position="393"/>
    </location>
</feature>
<organism evidence="9 10">
    <name type="scientific">Pseudobacter ginsenosidimutans</name>
    <dbReference type="NCBI Taxonomy" id="661488"/>
    <lineage>
        <taxon>Bacteria</taxon>
        <taxon>Pseudomonadati</taxon>
        <taxon>Bacteroidota</taxon>
        <taxon>Chitinophagia</taxon>
        <taxon>Chitinophagales</taxon>
        <taxon>Chitinophagaceae</taxon>
        <taxon>Pseudobacter</taxon>
    </lineage>
</organism>
<dbReference type="AlphaFoldDB" id="A0A4Q7MHP3"/>
<dbReference type="GO" id="GO:0006508">
    <property type="term" value="P:proteolysis"/>
    <property type="evidence" value="ECO:0007669"/>
    <property type="project" value="UniProtKB-KW"/>
</dbReference>
<keyword evidence="10" id="KW-1185">Reference proteome</keyword>
<evidence type="ECO:0000256" key="2">
    <source>
        <dbReference type="ARBA" id="ARBA00022670"/>
    </source>
</evidence>
<sequence length="945" mass="104960">MNKPVTTLQRWAFMMLMVLCSASVLAQVKLTDKIPLDPKVKTGKLPNGLVYYIRQNKKPEQKVELRLVVNAGSIQEDDDQQGLAHMGEHMAFNGTKNFKKNEIVSFLQNIGVGFGSDLNAYTSFDQTVYILPIPTDKPGNLESGFQILEDWAHNVSYLTDDINNERNIIIEEGRQGKSADERMFKKILPDLLAGSRYANRLPIGKEELIKTFPPDAIRRFYKEWYRPNLMAVVVVGDVDPVKAEAMVKKHFTRLVNPAKERKRESAVMPPYTTNKAIVVTDPEATTYSVAVNYSAFKTNPMLTVADFRKAQIKGLFESMVNQRLGELTQKENPPYLGAQASFGSYARGYAAFSAYAAAGTGDVKKALTAMMEELERIKRYGFTAAEMERTKKNILASYERAYNDRDKAESGSFVDEYVNLFLEQSPSPGIAKEFEYIKSVLPGITVDEVNAFQKEVMKNDKHFVYVTGPESGATNLPNADQLLAMVDAAGKADVKPYEEKTLGNSLMAELPRAGKVTNKTTNATLGTTDLTLSNGLTVTLKPTDYKNDQILVAGTAFGGKNNYGLADKYNAEYFASVVPTMGLGDYSPTDLRKVLAGKSAGMKISVTGYTHGVGGSSTVKDLETLFQLLYLQMTAPRKDAELFKSFVQRNQSQFANLAANPEAAFADSMYKVIFQNNPLAPIRVPHVEYFDKINPDRCIGIYKEMFGNAAGMHFVFTGSFKEADLIPFIEQYIASLPVSGKSMEVVDTKVRVIPGAHEFKMNKGAEQKSLILAFYTGETPYSPEMNLKVNALSEVLNLRIIEELREKIQGIYGGQSGGGLEKYPYNAYSFMVQLPCGPEKADTLVKALKHEIALIKEKGVDNSYLEKVKKTWIEGYKASYKDNGTWLNQLMDAKLNGGNMERFLNYEKNVNALTTADVQEAAKLIFGGKNEFFAILMPEGYAASK</sequence>
<dbReference type="InterPro" id="IPR011249">
    <property type="entry name" value="Metalloenz_LuxS/M16"/>
</dbReference>
<dbReference type="GO" id="GO:0008237">
    <property type="term" value="F:metallopeptidase activity"/>
    <property type="evidence" value="ECO:0007669"/>
    <property type="project" value="UniProtKB-KW"/>
</dbReference>
<comment type="similarity">
    <text evidence="1">Belongs to the peptidase M16 family.</text>
</comment>
<dbReference type="OrthoDB" id="9811314at2"/>
<dbReference type="SUPFAM" id="SSF63411">
    <property type="entry name" value="LuxS/MPP-like metallohydrolase"/>
    <property type="match status" value="4"/>
</dbReference>
<reference evidence="9 10" key="1">
    <citation type="submission" date="2019-02" db="EMBL/GenBank/DDBJ databases">
        <title>Genomic Encyclopedia of Type Strains, Phase IV (KMG-IV): sequencing the most valuable type-strain genomes for metagenomic binning, comparative biology and taxonomic classification.</title>
        <authorList>
            <person name="Goeker M."/>
        </authorList>
    </citation>
    <scope>NUCLEOTIDE SEQUENCE [LARGE SCALE GENOMIC DNA]</scope>
    <source>
        <strain evidence="9 10">DSM 18116</strain>
    </source>
</reference>
<name>A0A4Q7MHP3_9BACT</name>
<keyword evidence="5" id="KW-0482">Metalloprotease</keyword>
<dbReference type="PANTHER" id="PTHR43690:SF34">
    <property type="entry name" value="ZINC PROTEASE PQQL-LIKE"/>
    <property type="match status" value="1"/>
</dbReference>
<dbReference type="Gene3D" id="3.30.830.10">
    <property type="entry name" value="Metalloenzyme, LuxS/M16 peptidase-like"/>
    <property type="match status" value="4"/>
</dbReference>
<keyword evidence="6" id="KW-0732">Signal</keyword>
<feature type="signal peptide" evidence="6">
    <location>
        <begin position="1"/>
        <end position="26"/>
    </location>
</feature>
<dbReference type="Proteomes" id="UP000293874">
    <property type="component" value="Unassembled WGS sequence"/>
</dbReference>
<evidence type="ECO:0000256" key="1">
    <source>
        <dbReference type="ARBA" id="ARBA00007261"/>
    </source>
</evidence>
<evidence type="ECO:0000256" key="3">
    <source>
        <dbReference type="ARBA" id="ARBA00022801"/>
    </source>
</evidence>
<keyword evidence="2 9" id="KW-0645">Protease</keyword>
<dbReference type="Pfam" id="PF00675">
    <property type="entry name" value="Peptidase_M16"/>
    <property type="match status" value="1"/>
</dbReference>
<feature type="domain" description="Peptidase M16 C-terminal" evidence="8">
    <location>
        <begin position="693"/>
        <end position="870"/>
    </location>
</feature>
<feature type="chain" id="PRO_5020847225" evidence="6">
    <location>
        <begin position="27"/>
        <end position="945"/>
    </location>
</feature>
<gene>
    <name evidence="9" type="ORF">EV199_5437</name>
</gene>
<evidence type="ECO:0000313" key="10">
    <source>
        <dbReference type="Proteomes" id="UP000293874"/>
    </source>
</evidence>
<feature type="domain" description="Peptidase M16 N-terminal" evidence="7">
    <location>
        <begin position="55"/>
        <end position="190"/>
    </location>
</feature>
<dbReference type="InterPro" id="IPR050626">
    <property type="entry name" value="Peptidase_M16"/>
</dbReference>
<evidence type="ECO:0000313" key="9">
    <source>
        <dbReference type="EMBL" id="RZS67053.1"/>
    </source>
</evidence>
<dbReference type="EMBL" id="SGXA01000004">
    <property type="protein sequence ID" value="RZS67053.1"/>
    <property type="molecule type" value="Genomic_DNA"/>
</dbReference>
<keyword evidence="3" id="KW-0378">Hydrolase</keyword>